<dbReference type="PROSITE" id="PS50921">
    <property type="entry name" value="ANTAR"/>
    <property type="match status" value="1"/>
</dbReference>
<evidence type="ECO:0000313" key="7">
    <source>
        <dbReference type="EMBL" id="WTP49556.1"/>
    </source>
</evidence>
<keyword evidence="1" id="KW-0808">Transferase</keyword>
<dbReference type="InterPro" id="IPR003018">
    <property type="entry name" value="GAF"/>
</dbReference>
<dbReference type="InterPro" id="IPR012074">
    <property type="entry name" value="GAF_ANTAR"/>
</dbReference>
<dbReference type="InterPro" id="IPR036388">
    <property type="entry name" value="WH-like_DNA-bd_sf"/>
</dbReference>
<evidence type="ECO:0000256" key="2">
    <source>
        <dbReference type="ARBA" id="ARBA00022777"/>
    </source>
</evidence>
<organism evidence="7 8">
    <name type="scientific">Streptomyces tauricus</name>
    <dbReference type="NCBI Taxonomy" id="68274"/>
    <lineage>
        <taxon>Bacteria</taxon>
        <taxon>Bacillati</taxon>
        <taxon>Actinomycetota</taxon>
        <taxon>Actinomycetes</taxon>
        <taxon>Kitasatosporales</taxon>
        <taxon>Streptomycetaceae</taxon>
        <taxon>Streptomyces</taxon>
        <taxon>Streptomyces aurantiacus group</taxon>
    </lineage>
</organism>
<dbReference type="RefSeq" id="WP_328937646.1">
    <property type="nucleotide sequence ID" value="NZ_CP108133.1"/>
</dbReference>
<gene>
    <name evidence="7" type="ORF">OG288_15355</name>
</gene>
<dbReference type="Proteomes" id="UP001432166">
    <property type="component" value="Chromosome"/>
</dbReference>
<dbReference type="PIRSF" id="PIRSF036625">
    <property type="entry name" value="GAF_ANTAR"/>
    <property type="match status" value="1"/>
</dbReference>
<feature type="region of interest" description="Disordered" evidence="5">
    <location>
        <begin position="258"/>
        <end position="282"/>
    </location>
</feature>
<evidence type="ECO:0000256" key="1">
    <source>
        <dbReference type="ARBA" id="ARBA00022679"/>
    </source>
</evidence>
<dbReference type="InterPro" id="IPR011006">
    <property type="entry name" value="CheY-like_superfamily"/>
</dbReference>
<keyword evidence="2" id="KW-0418">Kinase</keyword>
<evidence type="ECO:0000256" key="3">
    <source>
        <dbReference type="ARBA" id="ARBA00023015"/>
    </source>
</evidence>
<dbReference type="Gene3D" id="3.30.450.40">
    <property type="match status" value="1"/>
</dbReference>
<evidence type="ECO:0000256" key="4">
    <source>
        <dbReference type="ARBA" id="ARBA00023163"/>
    </source>
</evidence>
<feature type="region of interest" description="Disordered" evidence="5">
    <location>
        <begin position="1"/>
        <end position="24"/>
    </location>
</feature>
<feature type="domain" description="ANTAR" evidence="6">
    <location>
        <begin position="191"/>
        <end position="252"/>
    </location>
</feature>
<name>A0ABZ1JGV9_9ACTN</name>
<keyword evidence="3" id="KW-0805">Transcription regulation</keyword>
<keyword evidence="4" id="KW-0804">Transcription</keyword>
<evidence type="ECO:0000256" key="5">
    <source>
        <dbReference type="SAM" id="MobiDB-lite"/>
    </source>
</evidence>
<proteinExistence type="predicted"/>
<keyword evidence="8" id="KW-1185">Reference proteome</keyword>
<dbReference type="EMBL" id="CP108133">
    <property type="protein sequence ID" value="WTP49556.1"/>
    <property type="molecule type" value="Genomic_DNA"/>
</dbReference>
<dbReference type="InterPro" id="IPR005561">
    <property type="entry name" value="ANTAR"/>
</dbReference>
<dbReference type="SMART" id="SM01012">
    <property type="entry name" value="ANTAR"/>
    <property type="match status" value="1"/>
</dbReference>
<accession>A0ABZ1JGV9</accession>
<protein>
    <submittedName>
        <fullName evidence="7">GAF and ANTAR domain-containing protein</fullName>
    </submittedName>
</protein>
<dbReference type="Pfam" id="PF03861">
    <property type="entry name" value="ANTAR"/>
    <property type="match status" value="1"/>
</dbReference>
<evidence type="ECO:0000259" key="6">
    <source>
        <dbReference type="PROSITE" id="PS50921"/>
    </source>
</evidence>
<dbReference type="SUPFAM" id="SSF55781">
    <property type="entry name" value="GAF domain-like"/>
    <property type="match status" value="1"/>
</dbReference>
<dbReference type="InterPro" id="IPR029016">
    <property type="entry name" value="GAF-like_dom_sf"/>
</dbReference>
<dbReference type="Gene3D" id="1.10.10.10">
    <property type="entry name" value="Winged helix-like DNA-binding domain superfamily/Winged helix DNA-binding domain"/>
    <property type="match status" value="1"/>
</dbReference>
<evidence type="ECO:0000313" key="8">
    <source>
        <dbReference type="Proteomes" id="UP001432166"/>
    </source>
</evidence>
<sequence>MRHENRGGGSEIPDRIQPSDVEDRRRVTEAFTSLTSSSQVRRVPELLCGACVDLLPVTGASISITGSSTARALWCASDDTAARLAEAQYTLGDGPCQSALDRAAPVLAPDLTQGPDARRWPVFAHQAVELGVRAVFSLPLGAGALAIGTLDLYRDTAGALSPRDLRIALLARDAVTFAVLNLEASSDGFLSADEAGVASWVDAAEADHIEVHQAVGMVMVQLGVDPEQALDRLRAHAFSEGRTVTEVAQEILARTLRFHPEADDDQQKGRGRLGDEGDGDRS</sequence>
<reference evidence="7" key="1">
    <citation type="submission" date="2022-10" db="EMBL/GenBank/DDBJ databases">
        <title>The complete genomes of actinobacterial strains from the NBC collection.</title>
        <authorList>
            <person name="Joergensen T.S."/>
            <person name="Alvarez Arevalo M."/>
            <person name="Sterndorff E.B."/>
            <person name="Faurdal D."/>
            <person name="Vuksanovic O."/>
            <person name="Mourched A.-S."/>
            <person name="Charusanti P."/>
            <person name="Shaw S."/>
            <person name="Blin K."/>
            <person name="Weber T."/>
        </authorList>
    </citation>
    <scope>NUCLEOTIDE SEQUENCE</scope>
    <source>
        <strain evidence="7">NBC_00189</strain>
    </source>
</reference>
<dbReference type="SUPFAM" id="SSF52172">
    <property type="entry name" value="CheY-like"/>
    <property type="match status" value="1"/>
</dbReference>
<dbReference type="Pfam" id="PF13185">
    <property type="entry name" value="GAF_2"/>
    <property type="match status" value="1"/>
</dbReference>